<dbReference type="InterPro" id="IPR036866">
    <property type="entry name" value="RibonucZ/Hydroxyglut_hydro"/>
</dbReference>
<keyword evidence="7" id="KW-0479">Metal-binding</keyword>
<organism evidence="13 14">
    <name type="scientific">Cardiosporidium cionae</name>
    <dbReference type="NCBI Taxonomy" id="476202"/>
    <lineage>
        <taxon>Eukaryota</taxon>
        <taxon>Sar</taxon>
        <taxon>Alveolata</taxon>
        <taxon>Apicomplexa</taxon>
        <taxon>Aconoidasida</taxon>
        <taxon>Nephromycida</taxon>
        <taxon>Cardiosporidium</taxon>
    </lineage>
</organism>
<keyword evidence="9" id="KW-0378">Hydrolase</keyword>
<evidence type="ECO:0000256" key="10">
    <source>
        <dbReference type="ARBA" id="ARBA00022833"/>
    </source>
</evidence>
<dbReference type="Gene3D" id="3.60.15.10">
    <property type="entry name" value="Ribonuclease Z/Hydroxyacylglutathione hydrolase-like"/>
    <property type="match status" value="1"/>
</dbReference>
<proteinExistence type="inferred from homology"/>
<evidence type="ECO:0000256" key="6">
    <source>
        <dbReference type="ARBA" id="ARBA00022722"/>
    </source>
</evidence>
<protein>
    <recommendedName>
        <fullName evidence="4">ribonuclease Z</fullName>
        <ecNumber evidence="4">3.1.26.11</ecNumber>
    </recommendedName>
</protein>
<feature type="compositionally biased region" description="Polar residues" evidence="11">
    <location>
        <begin position="153"/>
        <end position="162"/>
    </location>
</feature>
<evidence type="ECO:0000256" key="2">
    <source>
        <dbReference type="ARBA" id="ARBA00001947"/>
    </source>
</evidence>
<evidence type="ECO:0000256" key="5">
    <source>
        <dbReference type="ARBA" id="ARBA00022694"/>
    </source>
</evidence>
<name>A0ABQ7J9B4_9APIC</name>
<dbReference type="Pfam" id="PF13691">
    <property type="entry name" value="Lactamase_B_4"/>
    <property type="match status" value="1"/>
</dbReference>
<dbReference type="SUPFAM" id="SSF56281">
    <property type="entry name" value="Metallo-hydrolase/oxidoreductase"/>
    <property type="match status" value="1"/>
</dbReference>
<evidence type="ECO:0000256" key="4">
    <source>
        <dbReference type="ARBA" id="ARBA00012477"/>
    </source>
</evidence>
<comment type="catalytic activity">
    <reaction evidence="1">
        <text>Endonucleolytic cleavage of RNA, removing extra 3' nucleotides from tRNA precursor, generating 3' termini of tRNAs. A 3'-hydroxy group is left at the tRNA terminus and a 5'-phosphoryl group is left at the trailer molecule.</text>
        <dbReference type="EC" id="3.1.26.11"/>
    </reaction>
</comment>
<dbReference type="EC" id="3.1.26.11" evidence="4"/>
<evidence type="ECO:0000256" key="11">
    <source>
        <dbReference type="SAM" id="MobiDB-lite"/>
    </source>
</evidence>
<dbReference type="Proteomes" id="UP000823046">
    <property type="component" value="Unassembled WGS sequence"/>
</dbReference>
<dbReference type="InterPro" id="IPR047151">
    <property type="entry name" value="RNZ2-like"/>
</dbReference>
<dbReference type="InterPro" id="IPR027794">
    <property type="entry name" value="tRNase_Z_dom"/>
</dbReference>
<dbReference type="PANTHER" id="PTHR12553">
    <property type="entry name" value="ZINC PHOSPHODIESTERASE ELAC PROTEIN 2"/>
    <property type="match status" value="1"/>
</dbReference>
<keyword evidence="8" id="KW-0255">Endonuclease</keyword>
<dbReference type="EMBL" id="JADAQX010000346">
    <property type="protein sequence ID" value="KAF8820595.1"/>
    <property type="molecule type" value="Genomic_DNA"/>
</dbReference>
<evidence type="ECO:0000256" key="9">
    <source>
        <dbReference type="ARBA" id="ARBA00022801"/>
    </source>
</evidence>
<keyword evidence="6" id="KW-0540">Nuclease</keyword>
<feature type="region of interest" description="Disordered" evidence="11">
    <location>
        <begin position="153"/>
        <end position="173"/>
    </location>
</feature>
<comment type="similarity">
    <text evidence="3">Belongs to the RNase Z family.</text>
</comment>
<evidence type="ECO:0000313" key="14">
    <source>
        <dbReference type="Proteomes" id="UP000823046"/>
    </source>
</evidence>
<reference evidence="13 14" key="1">
    <citation type="journal article" date="2020" name="bioRxiv">
        <title>Metabolic contributions of an alphaproteobacterial endosymbiont in the apicomplexan Cardiosporidium cionae.</title>
        <authorList>
            <person name="Hunter E.S."/>
            <person name="Paight C.J."/>
            <person name="Lane C.E."/>
        </authorList>
    </citation>
    <scope>NUCLEOTIDE SEQUENCE [LARGE SCALE GENOMIC DNA]</scope>
    <source>
        <strain evidence="13">ESH_2018</strain>
    </source>
</reference>
<evidence type="ECO:0000256" key="3">
    <source>
        <dbReference type="ARBA" id="ARBA00007823"/>
    </source>
</evidence>
<evidence type="ECO:0000256" key="8">
    <source>
        <dbReference type="ARBA" id="ARBA00022759"/>
    </source>
</evidence>
<comment type="caution">
    <text evidence="13">The sequence shown here is derived from an EMBL/GenBank/DDBJ whole genome shotgun (WGS) entry which is preliminary data.</text>
</comment>
<comment type="cofactor">
    <cofactor evidence="2">
        <name>Zn(2+)</name>
        <dbReference type="ChEBI" id="CHEBI:29105"/>
    </cofactor>
</comment>
<keyword evidence="10" id="KW-0862">Zinc</keyword>
<keyword evidence="5" id="KW-0819">tRNA processing</keyword>
<dbReference type="PANTHER" id="PTHR12553:SF49">
    <property type="entry name" value="ZINC PHOSPHODIESTERASE ELAC PROTEIN 2"/>
    <property type="match status" value="1"/>
</dbReference>
<accession>A0ABQ7J9B4</accession>
<evidence type="ECO:0000313" key="13">
    <source>
        <dbReference type="EMBL" id="KAF8820595.1"/>
    </source>
</evidence>
<gene>
    <name evidence="13" type="ORF">IE077_000448</name>
</gene>
<keyword evidence="14" id="KW-1185">Reference proteome</keyword>
<evidence type="ECO:0000259" key="12">
    <source>
        <dbReference type="Pfam" id="PF13691"/>
    </source>
</evidence>
<feature type="compositionally biased region" description="Basic and acidic residues" evidence="11">
    <location>
        <begin position="163"/>
        <end position="173"/>
    </location>
</feature>
<sequence length="311" mass="35704">MEIVLKTLGWHEFGVPSSLQLFCNGDRYLFNCGENCNRFHLEHKLHLARTKYIFLTSLSVRTMGGLLGTLLSIEMAKIPQICVVGPKHTRQLINAMRQRISKLMTIQIDVNEVIHCKKEYQLFPDLRLWAIPLTVPYPIISKQEEYLQEMKQTMHSENSQKTSSKEVSEEFSACKRPREAMNDSVELENIESLIEEEVMKKSCVEKYSILYHLQMPSTIGKFDTKAAEALKIPKGRLYGQLKAGLTICLEDGTFIYPHQVCGETQKGISIVLYEHIENSFSLPLIENYFRTVSSSPRFFFHVGPSSVCYTH</sequence>
<feature type="domain" description="tRNase Z endonuclease" evidence="12">
    <location>
        <begin position="18"/>
        <end position="65"/>
    </location>
</feature>
<evidence type="ECO:0000256" key="7">
    <source>
        <dbReference type="ARBA" id="ARBA00022723"/>
    </source>
</evidence>
<evidence type="ECO:0000256" key="1">
    <source>
        <dbReference type="ARBA" id="ARBA00000402"/>
    </source>
</evidence>